<organism evidence="1 2">
    <name type="scientific">Entomophthora muscae</name>
    <dbReference type="NCBI Taxonomy" id="34485"/>
    <lineage>
        <taxon>Eukaryota</taxon>
        <taxon>Fungi</taxon>
        <taxon>Fungi incertae sedis</taxon>
        <taxon>Zoopagomycota</taxon>
        <taxon>Entomophthoromycotina</taxon>
        <taxon>Entomophthoromycetes</taxon>
        <taxon>Entomophthorales</taxon>
        <taxon>Entomophthoraceae</taxon>
        <taxon>Entomophthora</taxon>
    </lineage>
</organism>
<accession>A0ACC2U0R5</accession>
<sequence>MRTSLAGKASLLYQSPAGLIKAQLLFAIRLRSPYFLMRLYSQTNNENLNILFKAENLQGAIGEEKNPLCPSEGHGYDKILQVCRVKESRDPLLIKEEPRSFLTSRPIIYKEESKHDKFRAIISGQRDDNVTKQLNELARRTRQSLASVKVYGHLIHLYASQGDFLNAQKTFDLLIVAGLAPNEYIYNSLMNAYANSGKLKETLETFNQLQSDLINLTIYPYGILIKAYMKHNRVQDAFGIVDSMRRKIKPDTSIYNALIQACIKAHDSKRAWLAYDLMLKDDCQPSLPTYALLLPIAQKENLEKALLLFEEMLRRGMIPNLKIVNSLLSALISRPEYYSTSIKLLDLLITQKQFTPDVYTFNIMLTGAQLKRNLKDARHFFYKIVTNPSPPTQLKIAYCKLFQAYSLRFPFDKIERTPCPVDSRTTHFDFLLHPAPISIDDCVCEATRLIPSFERLLVDEDPVRFGRSWGSMLLVFANYNYFKEAIKYSDMIFAKSSGPSHASNYKVMLEMCIRLGKREAFHAILKKSKAVLDPIGPSSALNPREKTEFKHTHQLSSESICNLYRKVIEGLAEFDELSSALRYFEAQIDESKTDWLKHKKFYFAFFKKVEISHNPELKGRLEKIFRATNFKPHLAALV</sequence>
<gene>
    <name evidence="1" type="ORF">DSO57_1025876</name>
</gene>
<reference evidence="1" key="1">
    <citation type="submission" date="2022-04" db="EMBL/GenBank/DDBJ databases">
        <title>Genome of the entomopathogenic fungus Entomophthora muscae.</title>
        <authorList>
            <person name="Elya C."/>
            <person name="Lovett B.R."/>
            <person name="Lee E."/>
            <person name="Macias A.M."/>
            <person name="Hajek A.E."/>
            <person name="De Bivort B.L."/>
            <person name="Kasson M.T."/>
            <person name="De Fine Licht H.H."/>
            <person name="Stajich J.E."/>
        </authorList>
    </citation>
    <scope>NUCLEOTIDE SEQUENCE</scope>
    <source>
        <strain evidence="1">Berkeley</strain>
    </source>
</reference>
<protein>
    <submittedName>
        <fullName evidence="1">Uncharacterized protein</fullName>
    </submittedName>
</protein>
<evidence type="ECO:0000313" key="1">
    <source>
        <dbReference type="EMBL" id="KAJ9080355.1"/>
    </source>
</evidence>
<keyword evidence="2" id="KW-1185">Reference proteome</keyword>
<dbReference type="EMBL" id="QTSX02001568">
    <property type="protein sequence ID" value="KAJ9080355.1"/>
    <property type="molecule type" value="Genomic_DNA"/>
</dbReference>
<name>A0ACC2U0R5_9FUNG</name>
<proteinExistence type="predicted"/>
<comment type="caution">
    <text evidence="1">The sequence shown here is derived from an EMBL/GenBank/DDBJ whole genome shotgun (WGS) entry which is preliminary data.</text>
</comment>
<evidence type="ECO:0000313" key="2">
    <source>
        <dbReference type="Proteomes" id="UP001165960"/>
    </source>
</evidence>
<dbReference type="Proteomes" id="UP001165960">
    <property type="component" value="Unassembled WGS sequence"/>
</dbReference>